<feature type="binding site" description="in inhibited form" evidence="11">
    <location>
        <position position="88"/>
    </location>
    <ligand>
        <name>Zn(2+)</name>
        <dbReference type="ChEBI" id="CHEBI:29105"/>
        <label>2</label>
        <note>catalytic</note>
    </ligand>
</feature>
<evidence type="ECO:0000256" key="5">
    <source>
        <dbReference type="ARBA" id="ARBA00022801"/>
    </source>
</evidence>
<dbReference type="EMBL" id="JAIZAY010000004">
    <property type="protein sequence ID" value="KAJ8044113.1"/>
    <property type="molecule type" value="Genomic_DNA"/>
</dbReference>
<dbReference type="PROSITE" id="PS51642">
    <property type="entry name" value="HEMOPEXIN_2"/>
    <property type="match status" value="3"/>
</dbReference>
<feature type="domain" description="Peptidase metallopeptidase" evidence="15">
    <location>
        <begin position="112"/>
        <end position="271"/>
    </location>
</feature>
<feature type="binding site" evidence="11">
    <location>
        <position position="393"/>
    </location>
    <ligand>
        <name>Ca(2+)</name>
        <dbReference type="ChEBI" id="CHEBI:29108"/>
        <label>4</label>
    </ligand>
</feature>
<dbReference type="OrthoDB" id="406838at2759"/>
<feature type="binding site" evidence="10">
    <location>
        <position position="230"/>
    </location>
    <ligand>
        <name>Zn(2+)</name>
        <dbReference type="ChEBI" id="CHEBI:29105"/>
        <label>2</label>
        <note>catalytic</note>
    </ligand>
</feature>
<feature type="binding site" evidence="11">
    <location>
        <position position="302"/>
    </location>
    <ligand>
        <name>Ca(2+)</name>
        <dbReference type="ChEBI" id="CHEBI:29108"/>
        <label>4</label>
    </ligand>
</feature>
<dbReference type="SMART" id="SM00120">
    <property type="entry name" value="HX"/>
    <property type="match status" value="4"/>
</dbReference>
<dbReference type="GO" id="GO:0030198">
    <property type="term" value="P:extracellular matrix organization"/>
    <property type="evidence" value="ECO:0007669"/>
    <property type="project" value="TreeGrafter"/>
</dbReference>
<dbReference type="SUPFAM" id="SSF50923">
    <property type="entry name" value="Hemopexin-like domain"/>
    <property type="match status" value="1"/>
</dbReference>
<dbReference type="InterPro" id="IPR036365">
    <property type="entry name" value="PGBD-like_sf"/>
</dbReference>
<feature type="binding site" evidence="11">
    <location>
        <position position="208"/>
    </location>
    <ligand>
        <name>Ca(2+)</name>
        <dbReference type="ChEBI" id="CHEBI:29108"/>
        <label>3</label>
    </ligand>
</feature>
<evidence type="ECO:0000256" key="13">
    <source>
        <dbReference type="SAM" id="MobiDB-lite"/>
    </source>
</evidence>
<gene>
    <name evidence="16" type="ORF">HOLleu_11491</name>
</gene>
<dbReference type="InterPro" id="IPR018487">
    <property type="entry name" value="Hemopexin-like_repeat"/>
</dbReference>
<dbReference type="Pfam" id="PF00413">
    <property type="entry name" value="Peptidase_M10"/>
    <property type="match status" value="1"/>
</dbReference>
<dbReference type="Pfam" id="PF00045">
    <property type="entry name" value="Hemopexin"/>
    <property type="match status" value="4"/>
</dbReference>
<evidence type="ECO:0000256" key="4">
    <source>
        <dbReference type="ARBA" id="ARBA00022737"/>
    </source>
</evidence>
<feature type="repeat" description="Hemopexin" evidence="12">
    <location>
        <begin position="344"/>
        <end position="390"/>
    </location>
</feature>
<dbReference type="InterPro" id="IPR006026">
    <property type="entry name" value="Peptidase_Metallo"/>
</dbReference>
<evidence type="ECO:0000256" key="1">
    <source>
        <dbReference type="ARBA" id="ARBA00010370"/>
    </source>
</evidence>
<keyword evidence="6 10" id="KW-0862">Zinc</keyword>
<feature type="binding site" evidence="11">
    <location>
        <position position="203"/>
    </location>
    <ligand>
        <name>Zn(2+)</name>
        <dbReference type="ChEBI" id="CHEBI:29105"/>
        <label>1</label>
    </ligand>
</feature>
<feature type="binding site" evidence="11">
    <location>
        <position position="205"/>
    </location>
    <ligand>
        <name>Ca(2+)</name>
        <dbReference type="ChEBI" id="CHEBI:29108"/>
        <label>3</label>
    </ligand>
</feature>
<proteinExistence type="inferred from homology"/>
<keyword evidence="5" id="KW-0378">Hydrolase</keyword>
<dbReference type="Proteomes" id="UP001152320">
    <property type="component" value="Chromosome 4"/>
</dbReference>
<dbReference type="PRINTS" id="PR00138">
    <property type="entry name" value="MATRIXIN"/>
</dbReference>
<evidence type="ECO:0000256" key="2">
    <source>
        <dbReference type="ARBA" id="ARBA00022670"/>
    </source>
</evidence>
<dbReference type="CDD" id="cd00094">
    <property type="entry name" value="HX"/>
    <property type="match status" value="1"/>
</dbReference>
<dbReference type="PANTHER" id="PTHR10201">
    <property type="entry name" value="MATRIX METALLOPROTEINASE"/>
    <property type="match status" value="1"/>
</dbReference>
<dbReference type="SMART" id="SM00235">
    <property type="entry name" value="ZnMc"/>
    <property type="match status" value="1"/>
</dbReference>
<dbReference type="AlphaFoldDB" id="A0A9Q1HGI0"/>
<keyword evidence="17" id="KW-1185">Reference proteome</keyword>
<evidence type="ECO:0000256" key="7">
    <source>
        <dbReference type="ARBA" id="ARBA00023049"/>
    </source>
</evidence>
<feature type="binding site" evidence="11">
    <location>
        <position position="206"/>
    </location>
    <ligand>
        <name>Ca(2+)</name>
        <dbReference type="ChEBI" id="CHEBI:29108"/>
        <label>1</label>
    </ligand>
</feature>
<feature type="binding site" evidence="11">
    <location>
        <position position="208"/>
    </location>
    <ligand>
        <name>Ca(2+)</name>
        <dbReference type="ChEBI" id="CHEBI:29108"/>
        <label>1</label>
    </ligand>
</feature>
<feature type="binding site" evidence="11">
    <location>
        <position position="178"/>
    </location>
    <ligand>
        <name>Zn(2+)</name>
        <dbReference type="ChEBI" id="CHEBI:29105"/>
        <label>1</label>
    </ligand>
</feature>
<evidence type="ECO:0000256" key="10">
    <source>
        <dbReference type="PIRSR" id="PIRSR001191-2"/>
    </source>
</evidence>
<keyword evidence="2" id="KW-0645">Protease</keyword>
<evidence type="ECO:0000256" key="11">
    <source>
        <dbReference type="PIRSR" id="PIRSR621190-2"/>
    </source>
</evidence>
<evidence type="ECO:0000259" key="15">
    <source>
        <dbReference type="SMART" id="SM00235"/>
    </source>
</evidence>
<keyword evidence="7" id="KW-0482">Metalloprotease</keyword>
<dbReference type="GO" id="GO:0005615">
    <property type="term" value="C:extracellular space"/>
    <property type="evidence" value="ECO:0007669"/>
    <property type="project" value="TreeGrafter"/>
</dbReference>
<evidence type="ECO:0000256" key="6">
    <source>
        <dbReference type="ARBA" id="ARBA00022833"/>
    </source>
</evidence>
<dbReference type="InterPro" id="IPR021190">
    <property type="entry name" value="Pept_M10A"/>
</dbReference>
<keyword evidence="4" id="KW-0677">Repeat</keyword>
<dbReference type="InterPro" id="IPR024079">
    <property type="entry name" value="MetalloPept_cat_dom_sf"/>
</dbReference>
<evidence type="ECO:0000256" key="12">
    <source>
        <dbReference type="PROSITE-ProRule" id="PRU01011"/>
    </source>
</evidence>
<feature type="binding site" evidence="11">
    <location>
        <position position="166"/>
    </location>
    <ligand>
        <name>Ca(2+)</name>
        <dbReference type="ChEBI" id="CHEBI:29108"/>
        <label>2</label>
    </ligand>
</feature>
<dbReference type="InterPro" id="IPR036375">
    <property type="entry name" value="Hemopexin-like_dom_sf"/>
</dbReference>
<feature type="binding site" evidence="11">
    <location>
        <position position="185"/>
    </location>
    <ligand>
        <name>Ca(2+)</name>
        <dbReference type="ChEBI" id="CHEBI:29108"/>
        <label>3</label>
    </ligand>
</feature>
<dbReference type="CDD" id="cd04278">
    <property type="entry name" value="ZnMc_MMP"/>
    <property type="match status" value="1"/>
</dbReference>
<comment type="similarity">
    <text evidence="1">Belongs to the peptidase M10A family.</text>
</comment>
<accession>A0A9Q1HGI0</accession>
<protein>
    <submittedName>
        <fullName evidence="16">Matrix metalloproteinase-14</fullName>
    </submittedName>
</protein>
<feature type="binding site" evidence="11">
    <location>
        <position position="176"/>
    </location>
    <ligand>
        <name>Zn(2+)</name>
        <dbReference type="ChEBI" id="CHEBI:29105"/>
        <label>1</label>
    </ligand>
</feature>
<feature type="region of interest" description="Disordered" evidence="13">
    <location>
        <begin position="269"/>
        <end position="295"/>
    </location>
</feature>
<comment type="caution">
    <text evidence="16">The sequence shown here is derived from an EMBL/GenBank/DDBJ whole genome shotgun (WGS) entry which is preliminary data.</text>
</comment>
<name>A0A9Q1HGI0_HOLLE</name>
<comment type="cofactor">
    <cofactor evidence="11">
        <name>Ca(2+)</name>
        <dbReference type="ChEBI" id="CHEBI:29108"/>
    </cofactor>
    <text evidence="11">Can bind about 5 Ca(2+) ions per subunit.</text>
</comment>
<feature type="chain" id="PRO_5040472452" evidence="14">
    <location>
        <begin position="23"/>
        <end position="505"/>
    </location>
</feature>
<evidence type="ECO:0000256" key="3">
    <source>
        <dbReference type="ARBA" id="ARBA00022723"/>
    </source>
</evidence>
<feature type="binding site" evidence="10">
    <location>
        <position position="226"/>
    </location>
    <ligand>
        <name>Zn(2+)</name>
        <dbReference type="ChEBI" id="CHEBI:29105"/>
        <label>2</label>
        <note>catalytic</note>
    </ligand>
</feature>
<dbReference type="Gene3D" id="3.40.390.10">
    <property type="entry name" value="Collagenase (Catalytic Domain)"/>
    <property type="match status" value="1"/>
</dbReference>
<dbReference type="SUPFAM" id="SSF55486">
    <property type="entry name" value="Metalloproteases ('zincins'), catalytic domain"/>
    <property type="match status" value="1"/>
</dbReference>
<keyword evidence="8" id="KW-0865">Zymogen</keyword>
<evidence type="ECO:0000256" key="9">
    <source>
        <dbReference type="PIRSR" id="PIRSR001191-1"/>
    </source>
</evidence>
<dbReference type="PIRSF" id="PIRSF001191">
    <property type="entry name" value="Peptidase_M10A_matrix"/>
    <property type="match status" value="1"/>
</dbReference>
<sequence length="505" mass="57215">MFISKRLACVVIVLLITLNAEAKKKKKSTQLTTSDYEYMIKYGWYPRGVQHDPQSGASSLASMQLFAGLEPTGIMNDETRELIATPRCGNRDIFGANQMHGPPNRAKRYAASSYVWSKTDLKYYFENFSSRLTAEETRDAIQRAFDLWAEHSPLTFQETDDIATTDFVITFATGDHGDGIHNAFDGPRGTLGHAYYPEDGRAHFDDDEDFTVGSHNGVNLYIVAAHEFGHAFGLGHSDVQGSLMYPWYQGYVENYQLPQDDIQGIQQMYGMPPEDEAPAPPGASPNQRSGDNLPDTCTSSWDAVDTSFDGKVFAFKGKYLWRIKNNGAANGFPKKITSFYKRAPSNVDAVVTSRVNQKTYIFKGNRYWRYTNYKLDANFPKKLKPTGLPKSVSAAFVWGGNGKIHIFKGNHFYIFNERTEKIKGGKRTIRDKWHGIPTSVTSAFQWKNGKTYFFRGDKYWRFDDSSLQKERGYPKSKALYWMGCGATPDLPEPIRVLPEENEERN</sequence>
<dbReference type="GO" id="GO:0008270">
    <property type="term" value="F:zinc ion binding"/>
    <property type="evidence" value="ECO:0007669"/>
    <property type="project" value="InterPro"/>
</dbReference>
<dbReference type="InterPro" id="IPR001818">
    <property type="entry name" value="Pept_M10_metallopeptidase"/>
</dbReference>
<keyword evidence="14" id="KW-0732">Signal</keyword>
<comment type="cofactor">
    <cofactor evidence="11">
        <name>Zn(2+)</name>
        <dbReference type="ChEBI" id="CHEBI:29105"/>
    </cofactor>
    <text evidence="11">Binds 2 Zn(2+) ions per subunit.</text>
</comment>
<evidence type="ECO:0000313" key="16">
    <source>
        <dbReference type="EMBL" id="KAJ8044113.1"/>
    </source>
</evidence>
<reference evidence="16" key="1">
    <citation type="submission" date="2021-10" db="EMBL/GenBank/DDBJ databases">
        <title>Tropical sea cucumber genome reveals ecological adaptation and Cuvierian tubules defense mechanism.</title>
        <authorList>
            <person name="Chen T."/>
        </authorList>
    </citation>
    <scope>NUCLEOTIDE SEQUENCE</scope>
    <source>
        <strain evidence="16">Nanhai2018</strain>
        <tissue evidence="16">Muscle</tissue>
    </source>
</reference>
<feature type="repeat" description="Hemopexin" evidence="12">
    <location>
        <begin position="301"/>
        <end position="343"/>
    </location>
</feature>
<feature type="binding site" evidence="11">
    <location>
        <position position="193"/>
    </location>
    <ligand>
        <name>Zn(2+)</name>
        <dbReference type="ChEBI" id="CHEBI:29105"/>
        <label>1</label>
    </ligand>
</feature>
<keyword evidence="11" id="KW-0106">Calcium</keyword>
<feature type="active site" evidence="9">
    <location>
        <position position="227"/>
    </location>
</feature>
<dbReference type="PANTHER" id="PTHR10201:SF294">
    <property type="entry name" value="MATRIX METALLOPROTEINASE 16"/>
    <property type="match status" value="1"/>
</dbReference>
<dbReference type="GO" id="GO:0004222">
    <property type="term" value="F:metalloendopeptidase activity"/>
    <property type="evidence" value="ECO:0007669"/>
    <property type="project" value="InterPro"/>
</dbReference>
<organism evidence="16 17">
    <name type="scientific">Holothuria leucospilota</name>
    <name type="common">Black long sea cucumber</name>
    <name type="synonym">Mertensiothuria leucospilota</name>
    <dbReference type="NCBI Taxonomy" id="206669"/>
    <lineage>
        <taxon>Eukaryota</taxon>
        <taxon>Metazoa</taxon>
        <taxon>Echinodermata</taxon>
        <taxon>Eleutherozoa</taxon>
        <taxon>Echinozoa</taxon>
        <taxon>Holothuroidea</taxon>
        <taxon>Aspidochirotacea</taxon>
        <taxon>Aspidochirotida</taxon>
        <taxon>Holothuriidae</taxon>
        <taxon>Holothuria</taxon>
    </lineage>
</organism>
<evidence type="ECO:0000256" key="8">
    <source>
        <dbReference type="ARBA" id="ARBA00023145"/>
    </source>
</evidence>
<dbReference type="InterPro" id="IPR000585">
    <property type="entry name" value="Hemopexin-like_dom"/>
</dbReference>
<feature type="binding site" evidence="11">
    <location>
        <position position="348"/>
    </location>
    <ligand>
        <name>Ca(2+)</name>
        <dbReference type="ChEBI" id="CHEBI:29108"/>
        <label>4</label>
    </ligand>
</feature>
<feature type="binding site" evidence="10">
    <location>
        <position position="236"/>
    </location>
    <ligand>
        <name>Zn(2+)</name>
        <dbReference type="ChEBI" id="CHEBI:29105"/>
        <label>2</label>
        <note>catalytic</note>
    </ligand>
</feature>
<dbReference type="InterPro" id="IPR033739">
    <property type="entry name" value="M10A_MMP"/>
</dbReference>
<dbReference type="GO" id="GO:0006508">
    <property type="term" value="P:proteolysis"/>
    <property type="evidence" value="ECO:0007669"/>
    <property type="project" value="UniProtKB-KW"/>
</dbReference>
<dbReference type="SUPFAM" id="SSF47090">
    <property type="entry name" value="PGBD-like"/>
    <property type="match status" value="1"/>
</dbReference>
<feature type="signal peptide" evidence="14">
    <location>
        <begin position="1"/>
        <end position="22"/>
    </location>
</feature>
<feature type="binding site" evidence="11">
    <location>
        <position position="244"/>
    </location>
    <ligand>
        <name>Zn(2+)</name>
        <dbReference type="ChEBI" id="CHEBI:29105"/>
        <label>2</label>
        <note>catalytic</note>
    </ligand>
</feature>
<dbReference type="GO" id="GO:0030574">
    <property type="term" value="P:collagen catabolic process"/>
    <property type="evidence" value="ECO:0007669"/>
    <property type="project" value="TreeGrafter"/>
</dbReference>
<evidence type="ECO:0000313" key="17">
    <source>
        <dbReference type="Proteomes" id="UP001152320"/>
    </source>
</evidence>
<feature type="compositionally biased region" description="Polar residues" evidence="13">
    <location>
        <begin position="286"/>
        <end position="295"/>
    </location>
</feature>
<dbReference type="FunFam" id="2.110.10.10:FF:000005">
    <property type="entry name" value="Stromelysin-3 preproprotein"/>
    <property type="match status" value="1"/>
</dbReference>
<feature type="repeat" description="Hemopexin" evidence="12">
    <location>
        <begin position="437"/>
        <end position="484"/>
    </location>
</feature>
<feature type="binding site" evidence="11">
    <location>
        <position position="186"/>
    </location>
    <ligand>
        <name>Ca(2+)</name>
        <dbReference type="ChEBI" id="CHEBI:29108"/>
        <label>3</label>
    </ligand>
</feature>
<keyword evidence="3 10" id="KW-0479">Metal-binding</keyword>
<dbReference type="Gene3D" id="2.110.10.10">
    <property type="entry name" value="Hemopexin-like domain"/>
    <property type="match status" value="1"/>
</dbReference>
<evidence type="ECO:0000256" key="14">
    <source>
        <dbReference type="SAM" id="SignalP"/>
    </source>
</evidence>
<feature type="binding site" evidence="11">
    <location>
        <position position="395"/>
    </location>
    <ligand>
        <name>Ca(2+)</name>
        <dbReference type="ChEBI" id="CHEBI:29108"/>
        <label>5</label>
    </ligand>
</feature>
<dbReference type="GO" id="GO:0031012">
    <property type="term" value="C:extracellular matrix"/>
    <property type="evidence" value="ECO:0007669"/>
    <property type="project" value="InterPro"/>
</dbReference>